<feature type="compositionally biased region" description="Low complexity" evidence="8">
    <location>
        <begin position="252"/>
        <end position="281"/>
    </location>
</feature>
<gene>
    <name evidence="10" type="ORF">MAPG_10298</name>
</gene>
<name>A0A0C4EC84_MAGP6</name>
<accession>A0A0C4EC84</accession>
<keyword evidence="3 7" id="KW-0227">DNA damage</keyword>
<dbReference type="OMA" id="RMDWINE"/>
<organism evidence="11 12">
    <name type="scientific">Magnaporthiopsis poae (strain ATCC 64411 / 73-15)</name>
    <name type="common">Kentucky bluegrass fungus</name>
    <name type="synonym">Magnaporthe poae</name>
    <dbReference type="NCBI Taxonomy" id="644358"/>
    <lineage>
        <taxon>Eukaryota</taxon>
        <taxon>Fungi</taxon>
        <taxon>Dikarya</taxon>
        <taxon>Ascomycota</taxon>
        <taxon>Pezizomycotina</taxon>
        <taxon>Sordariomycetes</taxon>
        <taxon>Sordariomycetidae</taxon>
        <taxon>Magnaporthales</taxon>
        <taxon>Magnaporthaceae</taxon>
        <taxon>Magnaporthiopsis</taxon>
    </lineage>
</organism>
<feature type="region of interest" description="Disordered" evidence="8">
    <location>
        <begin position="145"/>
        <end position="341"/>
    </location>
</feature>
<dbReference type="GO" id="GO:0000076">
    <property type="term" value="P:DNA replication checkpoint signaling"/>
    <property type="evidence" value="ECO:0007669"/>
    <property type="project" value="UniProtKB-UniRule"/>
</dbReference>
<feature type="compositionally biased region" description="Polar residues" evidence="8">
    <location>
        <begin position="27"/>
        <end position="36"/>
    </location>
</feature>
<dbReference type="EMBL" id="GL876975">
    <property type="protein sequence ID" value="KLU90444.1"/>
    <property type="molecule type" value="Genomic_DNA"/>
</dbReference>
<dbReference type="GO" id="GO:0006974">
    <property type="term" value="P:DNA damage response"/>
    <property type="evidence" value="ECO:0007669"/>
    <property type="project" value="UniProtKB-KW"/>
</dbReference>
<feature type="compositionally biased region" description="Basic and acidic residues" evidence="8">
    <location>
        <begin position="168"/>
        <end position="195"/>
    </location>
</feature>
<keyword evidence="6 7" id="KW-0131">Cell cycle</keyword>
<reference evidence="11" key="4">
    <citation type="journal article" date="2015" name="G3 (Bethesda)">
        <title>Genome sequences of three phytopathogenic species of the Magnaporthaceae family of fungi.</title>
        <authorList>
            <person name="Okagaki L.H."/>
            <person name="Nunes C.C."/>
            <person name="Sailsbery J."/>
            <person name="Clay B."/>
            <person name="Brown D."/>
            <person name="John T."/>
            <person name="Oh Y."/>
            <person name="Young N."/>
            <person name="Fitzgerald M."/>
            <person name="Haas B.J."/>
            <person name="Zeng Q."/>
            <person name="Young S."/>
            <person name="Adiconis X."/>
            <person name="Fan L."/>
            <person name="Levin J.Z."/>
            <person name="Mitchell T.K."/>
            <person name="Okubara P.A."/>
            <person name="Farman M.L."/>
            <person name="Kohn L.M."/>
            <person name="Birren B."/>
            <person name="Ma L.-J."/>
            <person name="Dean R.A."/>
        </authorList>
    </citation>
    <scope>NUCLEOTIDE SEQUENCE</scope>
    <source>
        <strain evidence="11">ATCC 64411 / 73-15</strain>
    </source>
</reference>
<dbReference type="STRING" id="644358.A0A0C4EC84"/>
<dbReference type="InterPro" id="IPR012923">
    <property type="entry name" value="Csm3"/>
</dbReference>
<dbReference type="AlphaFoldDB" id="A0A0C4EC84"/>
<reference evidence="12" key="1">
    <citation type="submission" date="2010-05" db="EMBL/GenBank/DDBJ databases">
        <title>The genome sequence of Magnaporthe poae strain ATCC 64411.</title>
        <authorList>
            <person name="Ma L.-J."/>
            <person name="Dead R."/>
            <person name="Young S."/>
            <person name="Zeng Q."/>
            <person name="Koehrsen M."/>
            <person name="Alvarado L."/>
            <person name="Berlin A."/>
            <person name="Chapman S.B."/>
            <person name="Chen Z."/>
            <person name="Freedman E."/>
            <person name="Gellesch M."/>
            <person name="Goldberg J."/>
            <person name="Griggs A."/>
            <person name="Gujja S."/>
            <person name="Heilman E.R."/>
            <person name="Heiman D."/>
            <person name="Hepburn T."/>
            <person name="Howarth C."/>
            <person name="Jen D."/>
            <person name="Larson L."/>
            <person name="Mehta T."/>
            <person name="Neiman D."/>
            <person name="Pearson M."/>
            <person name="Roberts A."/>
            <person name="Saif S."/>
            <person name="Shea T."/>
            <person name="Shenoy N."/>
            <person name="Sisk P."/>
            <person name="Stolte C."/>
            <person name="Sykes S."/>
            <person name="Walk T."/>
            <person name="White J."/>
            <person name="Yandava C."/>
            <person name="Haas B."/>
            <person name="Nusbaum C."/>
            <person name="Birren B."/>
        </authorList>
    </citation>
    <scope>NUCLEOTIDE SEQUENCE [LARGE SCALE GENOMIC DNA]</scope>
    <source>
        <strain evidence="12">ATCC 64411 / 73-15</strain>
    </source>
</reference>
<reference evidence="11" key="5">
    <citation type="submission" date="2015-06" db="UniProtKB">
        <authorList>
            <consortium name="EnsemblFungi"/>
        </authorList>
    </citation>
    <scope>IDENTIFICATION</scope>
    <source>
        <strain evidence="11">ATCC 64411</strain>
    </source>
</reference>
<evidence type="ECO:0000256" key="7">
    <source>
        <dbReference type="RuleBase" id="RU366049"/>
    </source>
</evidence>
<keyword evidence="5 7" id="KW-0539">Nucleus</keyword>
<protein>
    <recommendedName>
        <fullName evidence="7">Chromosome segregation in meiosis protein</fullName>
    </recommendedName>
</protein>
<dbReference type="OrthoDB" id="437078at2759"/>
<keyword evidence="4" id="KW-0236">DNA replication inhibitor</keyword>
<reference evidence="10" key="3">
    <citation type="submission" date="2011-03" db="EMBL/GenBank/DDBJ databases">
        <title>Annotation of Magnaporthe poae ATCC 64411.</title>
        <authorList>
            <person name="Ma L.-J."/>
            <person name="Dead R."/>
            <person name="Young S.K."/>
            <person name="Zeng Q."/>
            <person name="Gargeya S."/>
            <person name="Fitzgerald M."/>
            <person name="Haas B."/>
            <person name="Abouelleil A."/>
            <person name="Alvarado L."/>
            <person name="Arachchi H.M."/>
            <person name="Berlin A."/>
            <person name="Brown A."/>
            <person name="Chapman S.B."/>
            <person name="Chen Z."/>
            <person name="Dunbar C."/>
            <person name="Freedman E."/>
            <person name="Gearin G."/>
            <person name="Gellesch M."/>
            <person name="Goldberg J."/>
            <person name="Griggs A."/>
            <person name="Gujja S."/>
            <person name="Heiman D."/>
            <person name="Howarth C."/>
            <person name="Larson L."/>
            <person name="Lui A."/>
            <person name="MacDonald P.J.P."/>
            <person name="Mehta T."/>
            <person name="Montmayeur A."/>
            <person name="Murphy C."/>
            <person name="Neiman D."/>
            <person name="Pearson M."/>
            <person name="Priest M."/>
            <person name="Roberts A."/>
            <person name="Saif S."/>
            <person name="Shea T."/>
            <person name="Shenoy N."/>
            <person name="Sisk P."/>
            <person name="Stolte C."/>
            <person name="Sykes S."/>
            <person name="Yandava C."/>
            <person name="Wortman J."/>
            <person name="Nusbaum C."/>
            <person name="Birren B."/>
        </authorList>
    </citation>
    <scope>NUCLEOTIDE SEQUENCE</scope>
    <source>
        <strain evidence="10">ATCC 64411</strain>
    </source>
</reference>
<evidence type="ECO:0000313" key="10">
    <source>
        <dbReference type="EMBL" id="KLU90444.1"/>
    </source>
</evidence>
<evidence type="ECO:0000256" key="1">
    <source>
        <dbReference type="ARBA" id="ARBA00004123"/>
    </source>
</evidence>
<feature type="compositionally biased region" description="Pro residues" evidence="8">
    <location>
        <begin position="242"/>
        <end position="251"/>
    </location>
</feature>
<feature type="compositionally biased region" description="Basic and acidic residues" evidence="8">
    <location>
        <begin position="305"/>
        <end position="314"/>
    </location>
</feature>
<dbReference type="GO" id="GO:0031297">
    <property type="term" value="P:replication fork processing"/>
    <property type="evidence" value="ECO:0007669"/>
    <property type="project" value="UniProtKB-UniRule"/>
</dbReference>
<feature type="domain" description="Chromosome segregation in meiosis protein 3" evidence="9">
    <location>
        <begin position="64"/>
        <end position="145"/>
    </location>
</feature>
<evidence type="ECO:0000313" key="11">
    <source>
        <dbReference type="EnsemblFungi" id="MAPG_10298T0"/>
    </source>
</evidence>
<keyword evidence="12" id="KW-1185">Reference proteome</keyword>
<reference evidence="10" key="2">
    <citation type="submission" date="2010-05" db="EMBL/GenBank/DDBJ databases">
        <title>The Genome Sequence of Magnaporthe poae strain ATCC 64411.</title>
        <authorList>
            <consortium name="The Broad Institute Genome Sequencing Platform"/>
            <consortium name="Broad Institute Genome Sequencing Center for Infectious Disease"/>
            <person name="Ma L.-J."/>
            <person name="Dead R."/>
            <person name="Young S."/>
            <person name="Zeng Q."/>
            <person name="Koehrsen M."/>
            <person name="Alvarado L."/>
            <person name="Berlin A."/>
            <person name="Chapman S.B."/>
            <person name="Chen Z."/>
            <person name="Freedman E."/>
            <person name="Gellesch M."/>
            <person name="Goldberg J."/>
            <person name="Griggs A."/>
            <person name="Gujja S."/>
            <person name="Heilman E.R."/>
            <person name="Heiman D."/>
            <person name="Hepburn T."/>
            <person name="Howarth C."/>
            <person name="Jen D."/>
            <person name="Larson L."/>
            <person name="Mehta T."/>
            <person name="Neiman D."/>
            <person name="Pearson M."/>
            <person name="Roberts A."/>
            <person name="Saif S."/>
            <person name="Shea T."/>
            <person name="Shenoy N."/>
            <person name="Sisk P."/>
            <person name="Stolte C."/>
            <person name="Sykes S."/>
            <person name="Walk T."/>
            <person name="White J."/>
            <person name="Yandava C."/>
            <person name="Haas B."/>
            <person name="Nusbaum C."/>
            <person name="Birren B."/>
        </authorList>
    </citation>
    <scope>NUCLEOTIDE SEQUENCE</scope>
    <source>
        <strain evidence="10">ATCC 64411</strain>
    </source>
</reference>
<comment type="subcellular location">
    <subcellularLocation>
        <location evidence="1 7">Nucleus</location>
    </subcellularLocation>
</comment>
<dbReference type="VEuPathDB" id="FungiDB:MAPG_10298"/>
<feature type="region of interest" description="Disordered" evidence="8">
    <location>
        <begin position="1"/>
        <end position="48"/>
    </location>
</feature>
<feature type="compositionally biased region" description="Low complexity" evidence="8">
    <location>
        <begin position="157"/>
        <end position="167"/>
    </location>
</feature>
<evidence type="ECO:0000259" key="9">
    <source>
        <dbReference type="Pfam" id="PF07962"/>
    </source>
</evidence>
<dbReference type="InterPro" id="IPR040038">
    <property type="entry name" value="TIPIN/Csm3/Swi3"/>
</dbReference>
<dbReference type="EMBL" id="ADBL01002302">
    <property type="status" value="NOT_ANNOTATED_CDS"/>
    <property type="molecule type" value="Genomic_DNA"/>
</dbReference>
<evidence type="ECO:0000313" key="12">
    <source>
        <dbReference type="Proteomes" id="UP000011715"/>
    </source>
</evidence>
<comment type="similarity">
    <text evidence="2 7">Belongs to the CSM3 family.</text>
</comment>
<dbReference type="Proteomes" id="UP000011715">
    <property type="component" value="Unassembled WGS sequence"/>
</dbReference>
<sequence>MPPKSKQLDAIDNYFPDGDDFEDPFASPTNSPTQSPAKRKEPDGGLGIDEEVSVAKRARVPRVKLDETRLLSDKGIPALRKRAGQLKLKGKGHEFSDAARLLSFYQLWLDDVFPKAKFLDALAMVEKAGHKSIMHKQRMDWINEAKPRPMGDDKPKATSADASADADAPAREPTRIAPIFEKRPAPAPARGHDIPFDEDLGDLYNATPEPERRTQGGGATGEPDDEDLDALMAEAEAEVRPRPPQPRPGAPAPASTAAPKSLFGSGASSLFGSGKAAAPTASGGGGGGPEDDDDDLDALMAEAQLHSKPEDKTAAKGQAPAPAGASFADDEEAMAELDGLW</sequence>
<feature type="compositionally biased region" description="Basic and acidic residues" evidence="8">
    <location>
        <begin position="145"/>
        <end position="156"/>
    </location>
</feature>
<dbReference type="GO" id="GO:0003677">
    <property type="term" value="F:DNA binding"/>
    <property type="evidence" value="ECO:0007669"/>
    <property type="project" value="TreeGrafter"/>
</dbReference>
<evidence type="ECO:0000256" key="5">
    <source>
        <dbReference type="ARBA" id="ARBA00023242"/>
    </source>
</evidence>
<dbReference type="PANTHER" id="PTHR13220">
    <property type="entry name" value="TIMELESS INTERACTING-RELATED"/>
    <property type="match status" value="1"/>
</dbReference>
<evidence type="ECO:0000256" key="3">
    <source>
        <dbReference type="ARBA" id="ARBA00022763"/>
    </source>
</evidence>
<evidence type="ECO:0000256" key="6">
    <source>
        <dbReference type="ARBA" id="ARBA00023306"/>
    </source>
</evidence>
<evidence type="ECO:0000256" key="8">
    <source>
        <dbReference type="SAM" id="MobiDB-lite"/>
    </source>
</evidence>
<evidence type="ECO:0000256" key="4">
    <source>
        <dbReference type="ARBA" id="ARBA00022880"/>
    </source>
</evidence>
<feature type="compositionally biased region" description="Low complexity" evidence="8">
    <location>
        <begin position="315"/>
        <end position="325"/>
    </location>
</feature>
<dbReference type="GO" id="GO:0031298">
    <property type="term" value="C:replication fork protection complex"/>
    <property type="evidence" value="ECO:0007669"/>
    <property type="project" value="TreeGrafter"/>
</dbReference>
<dbReference type="eggNOG" id="KOG3004">
    <property type="taxonomic scope" value="Eukaryota"/>
</dbReference>
<comment type="function">
    <text evidence="7">Plays an important role in the control of DNA replication and the maintenance of replication fork stability.</text>
</comment>
<dbReference type="GO" id="GO:0043111">
    <property type="term" value="P:replication fork arrest"/>
    <property type="evidence" value="ECO:0007669"/>
    <property type="project" value="TreeGrafter"/>
</dbReference>
<dbReference type="PANTHER" id="PTHR13220:SF11">
    <property type="entry name" value="TIMELESS-INTERACTING PROTEIN"/>
    <property type="match status" value="1"/>
</dbReference>
<dbReference type="Pfam" id="PF07962">
    <property type="entry name" value="Swi3"/>
    <property type="match status" value="1"/>
</dbReference>
<proteinExistence type="inferred from homology"/>
<dbReference type="EnsemblFungi" id="MAPG_10298T0">
    <property type="protein sequence ID" value="MAPG_10298T0"/>
    <property type="gene ID" value="MAPG_10298"/>
</dbReference>
<evidence type="ECO:0000256" key="2">
    <source>
        <dbReference type="ARBA" id="ARBA00006075"/>
    </source>
</evidence>